<dbReference type="PROSITE" id="PS50110">
    <property type="entry name" value="RESPONSE_REGULATORY"/>
    <property type="match status" value="1"/>
</dbReference>
<dbReference type="Pfam" id="PF00072">
    <property type="entry name" value="Response_reg"/>
    <property type="match status" value="1"/>
</dbReference>
<accession>A0A098G288</accession>
<dbReference type="GO" id="GO:0000160">
    <property type="term" value="P:phosphorelay signal transduction system"/>
    <property type="evidence" value="ECO:0007669"/>
    <property type="project" value="UniProtKB-KW"/>
</dbReference>
<sequence length="131" mass="14632">MHRAPHILIVEDTMIAQVVLKTQMMKQGCTVDTASDGVSALNLALLTHYDIILMDIGLGDGPDGFEVAMQIKKQSKINRNTPIMAVTSHGEPEYYHKAAAAGMEGYFYKPFKPDDAKIIVDYLKNWQQLHI</sequence>
<dbReference type="RefSeq" id="WP_045094463.1">
    <property type="nucleotide sequence ID" value="NZ_LN614827.1"/>
</dbReference>
<keyword evidence="6" id="KW-1185">Reference proteome</keyword>
<name>A0A098G288_9GAMM</name>
<keyword evidence="2" id="KW-0902">Two-component regulatory system</keyword>
<dbReference type="SMART" id="SM00448">
    <property type="entry name" value="REC"/>
    <property type="match status" value="1"/>
</dbReference>
<evidence type="ECO:0000256" key="2">
    <source>
        <dbReference type="ARBA" id="ARBA00023012"/>
    </source>
</evidence>
<dbReference type="EMBL" id="LN614827">
    <property type="protein sequence ID" value="CEG55610.1"/>
    <property type="molecule type" value="Genomic_DNA"/>
</dbReference>
<proteinExistence type="predicted"/>
<dbReference type="AlphaFoldDB" id="A0A098G288"/>
<evidence type="ECO:0000259" key="4">
    <source>
        <dbReference type="PROSITE" id="PS50110"/>
    </source>
</evidence>
<evidence type="ECO:0000256" key="3">
    <source>
        <dbReference type="PROSITE-ProRule" id="PRU00169"/>
    </source>
</evidence>
<dbReference type="HOGENOM" id="CLU_000445_69_12_6"/>
<dbReference type="Gene3D" id="3.40.50.2300">
    <property type="match status" value="1"/>
</dbReference>
<gene>
    <name evidence="5" type="ORF">LFA_0129</name>
</gene>
<dbReference type="Proteomes" id="UP000032430">
    <property type="component" value="Chromosome I"/>
</dbReference>
<feature type="modified residue" description="4-aspartylphosphate" evidence="3">
    <location>
        <position position="55"/>
    </location>
</feature>
<protein>
    <recommendedName>
        <fullName evidence="4">Response regulatory domain-containing protein</fullName>
    </recommendedName>
</protein>
<keyword evidence="1 3" id="KW-0597">Phosphoprotein</keyword>
<dbReference type="CDD" id="cd17546">
    <property type="entry name" value="REC_hyHK_CKI1_RcsC-like"/>
    <property type="match status" value="1"/>
</dbReference>
<dbReference type="KEGG" id="lfa:LFA_0129"/>
<dbReference type="STRING" id="1212491.LFA_0129"/>
<organism evidence="5 6">
    <name type="scientific">Legionella fallonii LLAP-10</name>
    <dbReference type="NCBI Taxonomy" id="1212491"/>
    <lineage>
        <taxon>Bacteria</taxon>
        <taxon>Pseudomonadati</taxon>
        <taxon>Pseudomonadota</taxon>
        <taxon>Gammaproteobacteria</taxon>
        <taxon>Legionellales</taxon>
        <taxon>Legionellaceae</taxon>
        <taxon>Legionella</taxon>
    </lineage>
</organism>
<dbReference type="PANTHER" id="PTHR45339:SF1">
    <property type="entry name" value="HYBRID SIGNAL TRANSDUCTION HISTIDINE KINASE J"/>
    <property type="match status" value="1"/>
</dbReference>
<dbReference type="OrthoDB" id="5637927at2"/>
<dbReference type="InterPro" id="IPR001789">
    <property type="entry name" value="Sig_transdc_resp-reg_receiver"/>
</dbReference>
<dbReference type="PANTHER" id="PTHR45339">
    <property type="entry name" value="HYBRID SIGNAL TRANSDUCTION HISTIDINE KINASE J"/>
    <property type="match status" value="1"/>
</dbReference>
<dbReference type="SUPFAM" id="SSF52172">
    <property type="entry name" value="CheY-like"/>
    <property type="match status" value="1"/>
</dbReference>
<evidence type="ECO:0000313" key="5">
    <source>
        <dbReference type="EMBL" id="CEG55610.1"/>
    </source>
</evidence>
<evidence type="ECO:0000256" key="1">
    <source>
        <dbReference type="ARBA" id="ARBA00022553"/>
    </source>
</evidence>
<reference evidence="6" key="1">
    <citation type="submission" date="2014-09" db="EMBL/GenBank/DDBJ databases">
        <authorList>
            <person name="Gomez-Valero L."/>
        </authorList>
    </citation>
    <scope>NUCLEOTIDE SEQUENCE [LARGE SCALE GENOMIC DNA]</scope>
    <source>
        <strain evidence="6">ATCC700992</strain>
    </source>
</reference>
<feature type="domain" description="Response regulatory" evidence="4">
    <location>
        <begin position="6"/>
        <end position="124"/>
    </location>
</feature>
<dbReference type="InterPro" id="IPR011006">
    <property type="entry name" value="CheY-like_superfamily"/>
</dbReference>
<evidence type="ECO:0000313" key="6">
    <source>
        <dbReference type="Proteomes" id="UP000032430"/>
    </source>
</evidence>